<accession>A0AAV3U4V9</accession>
<dbReference type="InterPro" id="IPR001789">
    <property type="entry name" value="Sig_transdc_resp-reg_receiver"/>
</dbReference>
<dbReference type="SUPFAM" id="SSF46894">
    <property type="entry name" value="C-terminal effector domain of the bipartite response regulators"/>
    <property type="match status" value="1"/>
</dbReference>
<dbReference type="SMART" id="SM00421">
    <property type="entry name" value="HTH_LUXR"/>
    <property type="match status" value="1"/>
</dbReference>
<dbReference type="Pfam" id="PF00072">
    <property type="entry name" value="Response_reg"/>
    <property type="match status" value="1"/>
</dbReference>
<dbReference type="InterPro" id="IPR039420">
    <property type="entry name" value="WalR-like"/>
</dbReference>
<dbReference type="InterPro" id="IPR011006">
    <property type="entry name" value="CheY-like_superfamily"/>
</dbReference>
<dbReference type="Pfam" id="PF00196">
    <property type="entry name" value="GerE"/>
    <property type="match status" value="1"/>
</dbReference>
<dbReference type="InterPro" id="IPR016032">
    <property type="entry name" value="Sig_transdc_resp-reg_C-effctor"/>
</dbReference>
<evidence type="ECO:0000256" key="3">
    <source>
        <dbReference type="PROSITE-ProRule" id="PRU00169"/>
    </source>
</evidence>
<dbReference type="PANTHER" id="PTHR43214">
    <property type="entry name" value="TWO-COMPONENT RESPONSE REGULATOR"/>
    <property type="match status" value="1"/>
</dbReference>
<dbReference type="GO" id="GO:0003677">
    <property type="term" value="F:DNA binding"/>
    <property type="evidence" value="ECO:0007669"/>
    <property type="project" value="UniProtKB-KW"/>
</dbReference>
<proteinExistence type="predicted"/>
<dbReference type="CDD" id="cd17535">
    <property type="entry name" value="REC_NarL-like"/>
    <property type="match status" value="1"/>
</dbReference>
<dbReference type="InterPro" id="IPR058245">
    <property type="entry name" value="NreC/VraR/RcsB-like_REC"/>
</dbReference>
<dbReference type="AlphaFoldDB" id="A0AAV3U4V9"/>
<evidence type="ECO:0000256" key="2">
    <source>
        <dbReference type="ARBA" id="ARBA00023125"/>
    </source>
</evidence>
<dbReference type="Proteomes" id="UP001409585">
    <property type="component" value="Unassembled WGS sequence"/>
</dbReference>
<dbReference type="PROSITE" id="PS50110">
    <property type="entry name" value="RESPONSE_REGULATORY"/>
    <property type="match status" value="1"/>
</dbReference>
<dbReference type="CDD" id="cd06170">
    <property type="entry name" value="LuxR_C_like"/>
    <property type="match status" value="1"/>
</dbReference>
<dbReference type="PANTHER" id="PTHR43214:SF43">
    <property type="entry name" value="TWO-COMPONENT RESPONSE REGULATOR"/>
    <property type="match status" value="1"/>
</dbReference>
<dbReference type="GO" id="GO:0006355">
    <property type="term" value="P:regulation of DNA-templated transcription"/>
    <property type="evidence" value="ECO:0007669"/>
    <property type="project" value="InterPro"/>
</dbReference>
<organism evidence="6 7">
    <name type="scientific">Halioxenophilus aromaticivorans</name>
    <dbReference type="NCBI Taxonomy" id="1306992"/>
    <lineage>
        <taxon>Bacteria</taxon>
        <taxon>Pseudomonadati</taxon>
        <taxon>Pseudomonadota</taxon>
        <taxon>Gammaproteobacteria</taxon>
        <taxon>Alteromonadales</taxon>
        <taxon>Alteromonadaceae</taxon>
        <taxon>Halioxenophilus</taxon>
    </lineage>
</organism>
<comment type="caution">
    <text evidence="6">The sequence shown here is derived from an EMBL/GenBank/DDBJ whole genome shotgun (WGS) entry which is preliminary data.</text>
</comment>
<dbReference type="EMBL" id="BAABLX010000027">
    <property type="protein sequence ID" value="GAA4948019.1"/>
    <property type="molecule type" value="Genomic_DNA"/>
</dbReference>
<feature type="domain" description="Response regulatory" evidence="5">
    <location>
        <begin position="3"/>
        <end position="119"/>
    </location>
</feature>
<sequence>MINILLVDDHAVVRQGYAALLSMMIPSSQVAEAENAQQTMAALDGDRFDVVILDINLEHSSGLSLAPRIHARNSKNKIIFFSMFDEAAVIHRAMQAGAAGYISKRSNPEIMIEAIKTVLKGKTYIEHDLAIKLAAYSYGEDKDISDLLTQREFDVFMGVAKGLSRSKIATGLNISEKTVSNTVTHLKSKLQVSTNTELVHLAIERGLVKVAS</sequence>
<evidence type="ECO:0000313" key="7">
    <source>
        <dbReference type="Proteomes" id="UP001409585"/>
    </source>
</evidence>
<name>A0AAV3U4V9_9ALTE</name>
<evidence type="ECO:0000313" key="6">
    <source>
        <dbReference type="EMBL" id="GAA4948019.1"/>
    </source>
</evidence>
<gene>
    <name evidence="6" type="ORF">GCM10025791_29880</name>
</gene>
<dbReference type="SUPFAM" id="SSF52172">
    <property type="entry name" value="CheY-like"/>
    <property type="match status" value="1"/>
</dbReference>
<dbReference type="PROSITE" id="PS50043">
    <property type="entry name" value="HTH_LUXR_2"/>
    <property type="match status" value="1"/>
</dbReference>
<dbReference type="GO" id="GO:0000160">
    <property type="term" value="P:phosphorelay signal transduction system"/>
    <property type="evidence" value="ECO:0007669"/>
    <property type="project" value="InterPro"/>
</dbReference>
<dbReference type="PRINTS" id="PR00038">
    <property type="entry name" value="HTHLUXR"/>
</dbReference>
<feature type="modified residue" description="4-aspartylphosphate" evidence="3">
    <location>
        <position position="54"/>
    </location>
</feature>
<evidence type="ECO:0000259" key="4">
    <source>
        <dbReference type="PROSITE" id="PS50043"/>
    </source>
</evidence>
<keyword evidence="2" id="KW-0238">DNA-binding</keyword>
<evidence type="ECO:0000256" key="1">
    <source>
        <dbReference type="ARBA" id="ARBA00022553"/>
    </source>
</evidence>
<feature type="domain" description="HTH luxR-type" evidence="4">
    <location>
        <begin position="141"/>
        <end position="206"/>
    </location>
</feature>
<dbReference type="InterPro" id="IPR000792">
    <property type="entry name" value="Tscrpt_reg_LuxR_C"/>
</dbReference>
<dbReference type="SMART" id="SM00448">
    <property type="entry name" value="REC"/>
    <property type="match status" value="1"/>
</dbReference>
<keyword evidence="7" id="KW-1185">Reference proteome</keyword>
<reference evidence="7" key="1">
    <citation type="journal article" date="2019" name="Int. J. Syst. Evol. Microbiol.">
        <title>The Global Catalogue of Microorganisms (GCM) 10K type strain sequencing project: providing services to taxonomists for standard genome sequencing and annotation.</title>
        <authorList>
            <consortium name="The Broad Institute Genomics Platform"/>
            <consortium name="The Broad Institute Genome Sequencing Center for Infectious Disease"/>
            <person name="Wu L."/>
            <person name="Ma J."/>
        </authorList>
    </citation>
    <scope>NUCLEOTIDE SEQUENCE [LARGE SCALE GENOMIC DNA]</scope>
    <source>
        <strain evidence="7">JCM 19134</strain>
    </source>
</reference>
<evidence type="ECO:0000259" key="5">
    <source>
        <dbReference type="PROSITE" id="PS50110"/>
    </source>
</evidence>
<protein>
    <submittedName>
        <fullName evidence="6">Response regulator transcription factor</fullName>
    </submittedName>
</protein>
<dbReference type="Gene3D" id="3.40.50.2300">
    <property type="match status" value="1"/>
</dbReference>
<keyword evidence="1 3" id="KW-0597">Phosphoprotein</keyword>